<feature type="compositionally biased region" description="Polar residues" evidence="5">
    <location>
        <begin position="47"/>
        <end position="62"/>
    </location>
</feature>
<sequence length="902" mass="100305">MDNTVLANSRADVRSNKPTPSTRAASKAKLTQSRVGSKGGLNKAESRTASAMNMGKQKTTSRVGLGSIMDGVAESTDTLHQVQPQLSSGPLKRGAISSRTNLANSSESRSNLISPTTGISHHHPHSDIPAMMTIAQHTDQKVTDVVSQANSVYHAEGLLEGALPLFLTSMTQGIFKIKAGEDMTEKVMFKVIPKSEILSDIQSFPRDEILVHYDPKFKYGQNFFICITCDAMDSILHPIIQEVPQQAPEVKSVLERVRQWKSLGSDLEIEMDQIRKNRELVSVNVSRKGCEYKNLYTFGDRDAHEEFLECRPYRDANYEVTRMEIHTAVQAIPEVVSKHAQTTWFRSVNFACQYEPAEMTKEDQQEILGSESIEGFLQSLFGDEDMTLDQSSQTILQEYQSFTDLINSKDRSISCIDWHPQQKGVIAISCTQRISFEDCVEMGLTLRARKSLIIVWSFHDPIHPQLVLEAPEDVHTFCFNPIDSNIVVGGCANGQIVLWDLNIHWLPHNFELSSNGGLVENGENGHKQLVSSSLDGTVSFWDLRYKKDWKSLDLAWRPFLRIPISSFDNMFDYSLIKVSIRPFITAAPKPASADIPLRDPPSSADREREKDKSKTPPLKNWTSKFYCATEEGDLVYADWIAEKTTEEKVSRVESTFSTHHGPISDLQRSPFFPDILLSVGGWSFSIWKEKLIFGPLLSSVPASSYLLSGCWSPTRPGVFFIGRADGVLEVWDLLDTSHAPSTTQTITSTAISCLQIHQYGGRSGDGQQFLAVGDDSGTLHIIEIPKKLQRPSKNEKSVITSLFEREARRATYTHERKQVRAKDRAKFESSALETPSAVKSSAAGVEIQGSAQQKTDTGSAPATGTDILTADDEEEKAEQAFLKLELDFLDANGLLSPSVTSI</sequence>
<dbReference type="SMART" id="SM00320">
    <property type="entry name" value="WD40"/>
    <property type="match status" value="6"/>
</dbReference>
<dbReference type="InterPro" id="IPR050687">
    <property type="entry name" value="Dynein_IC"/>
</dbReference>
<reference evidence="6 7" key="1">
    <citation type="submission" date="2021-02" db="EMBL/GenBank/DDBJ databases">
        <title>Variation within the Batrachochytrium salamandrivorans European outbreak.</title>
        <authorList>
            <person name="Kelly M."/>
            <person name="Pasmans F."/>
            <person name="Shea T.P."/>
            <person name="Munoz J.F."/>
            <person name="Carranza S."/>
            <person name="Cuomo C.A."/>
            <person name="Martel A."/>
        </authorList>
    </citation>
    <scope>NUCLEOTIDE SEQUENCE [LARGE SCALE GENOMIC DNA]</scope>
    <source>
        <strain evidence="6 7">AMFP18/2</strain>
    </source>
</reference>
<dbReference type="InterPro" id="IPR015943">
    <property type="entry name" value="WD40/YVTN_repeat-like_dom_sf"/>
</dbReference>
<feature type="compositionally biased region" description="Polar residues" evidence="5">
    <location>
        <begin position="77"/>
        <end position="88"/>
    </location>
</feature>
<keyword evidence="7" id="KW-1185">Reference proteome</keyword>
<dbReference type="PANTHER" id="PTHR12442">
    <property type="entry name" value="DYNEIN INTERMEDIATE CHAIN"/>
    <property type="match status" value="1"/>
</dbReference>
<evidence type="ECO:0000256" key="2">
    <source>
        <dbReference type="ARBA" id="ARBA00022490"/>
    </source>
</evidence>
<evidence type="ECO:0008006" key="8">
    <source>
        <dbReference type="Google" id="ProtNLM"/>
    </source>
</evidence>
<evidence type="ECO:0000256" key="3">
    <source>
        <dbReference type="ARBA" id="ARBA00022574"/>
    </source>
</evidence>
<gene>
    <name evidence="6" type="ORF">BASA50_006288</name>
</gene>
<feature type="region of interest" description="Disordered" evidence="5">
    <location>
        <begin position="591"/>
        <end position="617"/>
    </location>
</feature>
<proteinExistence type="predicted"/>
<keyword evidence="3" id="KW-0853">WD repeat</keyword>
<dbReference type="Proteomes" id="UP001648503">
    <property type="component" value="Unassembled WGS sequence"/>
</dbReference>
<evidence type="ECO:0000256" key="4">
    <source>
        <dbReference type="ARBA" id="ARBA00022737"/>
    </source>
</evidence>
<keyword evidence="2" id="KW-0963">Cytoplasm</keyword>
<dbReference type="EMBL" id="JAFCIX010000328">
    <property type="protein sequence ID" value="KAH6594814.1"/>
    <property type="molecule type" value="Genomic_DNA"/>
</dbReference>
<evidence type="ECO:0000256" key="1">
    <source>
        <dbReference type="ARBA" id="ARBA00004496"/>
    </source>
</evidence>
<feature type="compositionally biased region" description="Polar residues" evidence="5">
    <location>
        <begin position="97"/>
        <end position="119"/>
    </location>
</feature>
<evidence type="ECO:0000313" key="6">
    <source>
        <dbReference type="EMBL" id="KAH6594814.1"/>
    </source>
</evidence>
<feature type="compositionally biased region" description="Basic and acidic residues" evidence="5">
    <location>
        <begin position="813"/>
        <end position="827"/>
    </location>
</feature>
<accession>A0ABQ8FAA6</accession>
<dbReference type="PANTHER" id="PTHR12442:SF5">
    <property type="entry name" value="DYNEIN AXONEMAL INTERMEDIATE CHAIN 3"/>
    <property type="match status" value="1"/>
</dbReference>
<evidence type="ECO:0000313" key="7">
    <source>
        <dbReference type="Proteomes" id="UP001648503"/>
    </source>
</evidence>
<feature type="region of interest" description="Disordered" evidence="5">
    <location>
        <begin position="1"/>
        <end position="62"/>
    </location>
</feature>
<organism evidence="6 7">
    <name type="scientific">Batrachochytrium salamandrivorans</name>
    <dbReference type="NCBI Taxonomy" id="1357716"/>
    <lineage>
        <taxon>Eukaryota</taxon>
        <taxon>Fungi</taxon>
        <taxon>Fungi incertae sedis</taxon>
        <taxon>Chytridiomycota</taxon>
        <taxon>Chytridiomycota incertae sedis</taxon>
        <taxon>Chytridiomycetes</taxon>
        <taxon>Rhizophydiales</taxon>
        <taxon>Rhizophydiales incertae sedis</taxon>
        <taxon>Batrachochytrium</taxon>
    </lineage>
</organism>
<comment type="subcellular location">
    <subcellularLocation>
        <location evidence="1">Cytoplasm</location>
    </subcellularLocation>
</comment>
<protein>
    <recommendedName>
        <fullName evidence="8">WD repeat-containing protein 63</fullName>
    </recommendedName>
</protein>
<feature type="region of interest" description="Disordered" evidence="5">
    <location>
        <begin position="813"/>
        <end position="872"/>
    </location>
</feature>
<comment type="caution">
    <text evidence="6">The sequence shown here is derived from an EMBL/GenBank/DDBJ whole genome shotgun (WGS) entry which is preliminary data.</text>
</comment>
<evidence type="ECO:0000256" key="5">
    <source>
        <dbReference type="SAM" id="MobiDB-lite"/>
    </source>
</evidence>
<dbReference type="InterPro" id="IPR036322">
    <property type="entry name" value="WD40_repeat_dom_sf"/>
</dbReference>
<dbReference type="Gene3D" id="2.130.10.10">
    <property type="entry name" value="YVTN repeat-like/Quinoprotein amine dehydrogenase"/>
    <property type="match status" value="2"/>
</dbReference>
<feature type="compositionally biased region" description="Polar residues" evidence="5">
    <location>
        <begin position="16"/>
        <end position="35"/>
    </location>
</feature>
<dbReference type="InterPro" id="IPR001680">
    <property type="entry name" value="WD40_rpt"/>
</dbReference>
<keyword evidence="4" id="KW-0677">Repeat</keyword>
<feature type="compositionally biased region" description="Basic and acidic residues" evidence="5">
    <location>
        <begin position="604"/>
        <end position="614"/>
    </location>
</feature>
<feature type="region of interest" description="Disordered" evidence="5">
    <location>
        <begin position="77"/>
        <end position="126"/>
    </location>
</feature>
<name>A0ABQ8FAA6_9FUNG</name>
<dbReference type="SUPFAM" id="SSF50978">
    <property type="entry name" value="WD40 repeat-like"/>
    <property type="match status" value="1"/>
</dbReference>
<feature type="compositionally biased region" description="Polar residues" evidence="5">
    <location>
        <begin position="849"/>
        <end position="862"/>
    </location>
</feature>